<evidence type="ECO:0000313" key="2">
    <source>
        <dbReference type="Proteomes" id="UP000789901"/>
    </source>
</evidence>
<proteinExistence type="predicted"/>
<reference evidence="1 2" key="1">
    <citation type="submission" date="2021-06" db="EMBL/GenBank/DDBJ databases">
        <authorList>
            <person name="Kallberg Y."/>
            <person name="Tangrot J."/>
            <person name="Rosling A."/>
        </authorList>
    </citation>
    <scope>NUCLEOTIDE SEQUENCE [LARGE SCALE GENOMIC DNA]</scope>
    <source>
        <strain evidence="1 2">120-4 pot B 10/14</strain>
    </source>
</reference>
<evidence type="ECO:0000313" key="1">
    <source>
        <dbReference type="EMBL" id="CAG8701872.1"/>
    </source>
</evidence>
<keyword evidence="2" id="KW-1185">Reference proteome</keyword>
<dbReference type="EMBL" id="CAJVQB010007360">
    <property type="protein sequence ID" value="CAG8701872.1"/>
    <property type="molecule type" value="Genomic_DNA"/>
</dbReference>
<name>A0ABN7UYD0_GIGMA</name>
<organism evidence="1 2">
    <name type="scientific">Gigaspora margarita</name>
    <dbReference type="NCBI Taxonomy" id="4874"/>
    <lineage>
        <taxon>Eukaryota</taxon>
        <taxon>Fungi</taxon>
        <taxon>Fungi incertae sedis</taxon>
        <taxon>Mucoromycota</taxon>
        <taxon>Glomeromycotina</taxon>
        <taxon>Glomeromycetes</taxon>
        <taxon>Diversisporales</taxon>
        <taxon>Gigasporaceae</taxon>
        <taxon>Gigaspora</taxon>
    </lineage>
</organism>
<protein>
    <submittedName>
        <fullName evidence="1">42750_t:CDS:1</fullName>
    </submittedName>
</protein>
<gene>
    <name evidence="1" type="ORF">GMARGA_LOCUS12174</name>
</gene>
<sequence>MGFNEDVLDHYYSLRSNYRIRSEADICKPLSLANNTMLAAAITNYLLHGDGPFHMVMKGDDLWKRQCNLMLDRLKIIQKYMLDETLEYCGNIMTPNGMYPNLQRKLYKKTWNTEAQVAADCQYIYKRDFRNVLKTGPSLNIDNNTSIFGMACTE</sequence>
<accession>A0ABN7UYD0</accession>
<feature type="non-terminal residue" evidence="1">
    <location>
        <position position="154"/>
    </location>
</feature>
<comment type="caution">
    <text evidence="1">The sequence shown here is derived from an EMBL/GenBank/DDBJ whole genome shotgun (WGS) entry which is preliminary data.</text>
</comment>
<dbReference type="Proteomes" id="UP000789901">
    <property type="component" value="Unassembled WGS sequence"/>
</dbReference>